<keyword evidence="3" id="KW-0677">Repeat</keyword>
<evidence type="ECO:0000313" key="8">
    <source>
        <dbReference type="Proteomes" id="UP000051061"/>
    </source>
</evidence>
<comment type="similarity">
    <text evidence="1 5">Belongs to the transferase hexapeptide repeat family.</text>
</comment>
<dbReference type="CDD" id="cd03357">
    <property type="entry name" value="LbH_MAT_GAT"/>
    <property type="match status" value="1"/>
</dbReference>
<evidence type="ECO:0000313" key="7">
    <source>
        <dbReference type="EMBL" id="KQL57031.1"/>
    </source>
</evidence>
<evidence type="ECO:0000256" key="5">
    <source>
        <dbReference type="RuleBase" id="RU367021"/>
    </source>
</evidence>
<evidence type="ECO:0000259" key="6">
    <source>
        <dbReference type="SMART" id="SM01266"/>
    </source>
</evidence>
<evidence type="ECO:0000256" key="1">
    <source>
        <dbReference type="ARBA" id="ARBA00007274"/>
    </source>
</evidence>
<gene>
    <name evidence="7" type="ORF">AN965_11315</name>
</gene>
<dbReference type="GO" id="GO:0008870">
    <property type="term" value="F:galactoside O-acetyltransferase activity"/>
    <property type="evidence" value="ECO:0007669"/>
    <property type="project" value="TreeGrafter"/>
</dbReference>
<dbReference type="AlphaFoldDB" id="A0A9D5DTW2"/>
<dbReference type="InterPro" id="IPR024688">
    <property type="entry name" value="Mac_dom"/>
</dbReference>
<feature type="domain" description="Maltose/galactoside acetyltransferase" evidence="6">
    <location>
        <begin position="5"/>
        <end position="57"/>
    </location>
</feature>
<dbReference type="PANTHER" id="PTHR43017:SF1">
    <property type="entry name" value="ACETYLTRANSFERASE YJL218W-RELATED"/>
    <property type="match status" value="1"/>
</dbReference>
<evidence type="ECO:0000256" key="2">
    <source>
        <dbReference type="ARBA" id="ARBA00022679"/>
    </source>
</evidence>
<dbReference type="InterPro" id="IPR011004">
    <property type="entry name" value="Trimer_LpxA-like_sf"/>
</dbReference>
<dbReference type="Pfam" id="PF00132">
    <property type="entry name" value="Hexapep"/>
    <property type="match status" value="1"/>
</dbReference>
<keyword evidence="2 5" id="KW-0808">Transferase</keyword>
<reference evidence="7 8" key="1">
    <citation type="submission" date="2015-09" db="EMBL/GenBank/DDBJ databases">
        <title>Genome sequencing project for genomic taxonomy and phylogenomics of Bacillus-like bacteria.</title>
        <authorList>
            <person name="Liu B."/>
            <person name="Wang J."/>
            <person name="Zhu Y."/>
            <person name="Liu G."/>
            <person name="Chen Q."/>
            <person name="Chen Z."/>
            <person name="Lan J."/>
            <person name="Che J."/>
            <person name="Ge C."/>
            <person name="Shi H."/>
            <person name="Pan Z."/>
            <person name="Liu X."/>
        </authorList>
    </citation>
    <scope>NUCLEOTIDE SEQUENCE [LARGE SCALE GENOMIC DNA]</scope>
    <source>
        <strain evidence="7 8">DSM 19153</strain>
    </source>
</reference>
<dbReference type="InterPro" id="IPR039369">
    <property type="entry name" value="LacA-like"/>
</dbReference>
<evidence type="ECO:0000256" key="4">
    <source>
        <dbReference type="ARBA" id="ARBA00023315"/>
    </source>
</evidence>
<protein>
    <recommendedName>
        <fullName evidence="5">Acetyltransferase</fullName>
        <ecNumber evidence="5">2.3.1.-</ecNumber>
    </recommendedName>
</protein>
<dbReference type="FunFam" id="2.160.10.10:FF:000008">
    <property type="entry name" value="Maltose O-acetyltransferase"/>
    <property type="match status" value="1"/>
</dbReference>
<comment type="caution">
    <text evidence="7">The sequence shown here is derived from an EMBL/GenBank/DDBJ whole genome shotgun (WGS) entry which is preliminary data.</text>
</comment>
<proteinExistence type="inferred from homology"/>
<organism evidence="7 8">
    <name type="scientific">Alkalicoccobacillus plakortidis</name>
    <dbReference type="NCBI Taxonomy" id="444060"/>
    <lineage>
        <taxon>Bacteria</taxon>
        <taxon>Bacillati</taxon>
        <taxon>Bacillota</taxon>
        <taxon>Bacilli</taxon>
        <taxon>Bacillales</taxon>
        <taxon>Bacillaceae</taxon>
        <taxon>Alkalicoccobacillus</taxon>
    </lineage>
</organism>
<dbReference type="Proteomes" id="UP000051061">
    <property type="component" value="Unassembled WGS sequence"/>
</dbReference>
<dbReference type="InterPro" id="IPR001451">
    <property type="entry name" value="Hexapep"/>
</dbReference>
<dbReference type="SUPFAM" id="SSF51161">
    <property type="entry name" value="Trimeric LpxA-like enzymes"/>
    <property type="match status" value="1"/>
</dbReference>
<dbReference type="PANTHER" id="PTHR43017">
    <property type="entry name" value="GALACTOSIDE O-ACETYLTRANSFERASE"/>
    <property type="match status" value="1"/>
</dbReference>
<dbReference type="InterPro" id="IPR018357">
    <property type="entry name" value="Hexapep_transf_CS"/>
</dbReference>
<dbReference type="EC" id="2.3.1.-" evidence="5"/>
<dbReference type="SMART" id="SM01266">
    <property type="entry name" value="Mac"/>
    <property type="match status" value="1"/>
</dbReference>
<accession>A0A9D5DTW2</accession>
<dbReference type="EMBL" id="LJJD01000022">
    <property type="protein sequence ID" value="KQL57031.1"/>
    <property type="molecule type" value="Genomic_DNA"/>
</dbReference>
<keyword evidence="8" id="KW-1185">Reference proteome</keyword>
<sequence length="183" mass="20142">MITEKQKMLQGVLYNPADEELSEERKKARARMHVYNQTNDQRKREETIIELIGKADGQPVFEGTFKCDYGYNIQVGKNFFANYDAVFLDVCAITFGDHCMLGPGVHVYTATHPIDPYERASGLEYGKPVQFGNHVWIGGRAVINPGVTVGNNVVIASGAVVTKDVPDNVVVGGNPAKVIKTIK</sequence>
<evidence type="ECO:0000256" key="3">
    <source>
        <dbReference type="ARBA" id="ARBA00022737"/>
    </source>
</evidence>
<name>A0A9D5DTW2_9BACI</name>
<keyword evidence="4 5" id="KW-0012">Acyltransferase</keyword>
<dbReference type="Gene3D" id="2.160.10.10">
    <property type="entry name" value="Hexapeptide repeat proteins"/>
    <property type="match status" value="1"/>
</dbReference>
<dbReference type="Pfam" id="PF12464">
    <property type="entry name" value="Mac"/>
    <property type="match status" value="1"/>
</dbReference>
<dbReference type="PROSITE" id="PS00101">
    <property type="entry name" value="HEXAPEP_TRANSFERASES"/>
    <property type="match status" value="1"/>
</dbReference>